<dbReference type="Proteomes" id="UP001243717">
    <property type="component" value="Unassembled WGS sequence"/>
</dbReference>
<protein>
    <submittedName>
        <fullName evidence="2">DUF5722 domain-containing protein</fullName>
    </submittedName>
</protein>
<comment type="caution">
    <text evidence="2">The sequence shown here is derived from an EMBL/GenBank/DDBJ whole genome shotgun (WGS) entry which is preliminary data.</text>
</comment>
<feature type="domain" description="DUF5722" evidence="1">
    <location>
        <begin position="302"/>
        <end position="688"/>
    </location>
</feature>
<dbReference type="SUPFAM" id="SSF51445">
    <property type="entry name" value="(Trans)glycosidases"/>
    <property type="match status" value="1"/>
</dbReference>
<evidence type="ECO:0000259" key="1">
    <source>
        <dbReference type="Pfam" id="PF18989"/>
    </source>
</evidence>
<dbReference type="InterPro" id="IPR043780">
    <property type="entry name" value="DUF5722"/>
</dbReference>
<feature type="non-terminal residue" evidence="2">
    <location>
        <position position="689"/>
    </location>
</feature>
<evidence type="ECO:0000313" key="3">
    <source>
        <dbReference type="Proteomes" id="UP001243717"/>
    </source>
</evidence>
<evidence type="ECO:0000313" key="2">
    <source>
        <dbReference type="EMBL" id="MDQ8196115.1"/>
    </source>
</evidence>
<dbReference type="EMBL" id="JARXIC010000046">
    <property type="protein sequence ID" value="MDQ8196115.1"/>
    <property type="molecule type" value="Genomic_DNA"/>
</dbReference>
<dbReference type="InterPro" id="IPR017853">
    <property type="entry name" value="GH"/>
</dbReference>
<name>A0ABU1AMT9_9BACT</name>
<accession>A0ABU1AMT9</accession>
<reference evidence="2 3" key="1">
    <citation type="submission" date="2023-04" db="EMBL/GenBank/DDBJ databases">
        <title>A novel bacteria isolated from coastal sediment.</title>
        <authorList>
            <person name="Liu X.-J."/>
            <person name="Du Z.-J."/>
        </authorList>
    </citation>
    <scope>NUCLEOTIDE SEQUENCE [LARGE SCALE GENOMIC DNA]</scope>
    <source>
        <strain evidence="2 3">SDUM461004</strain>
    </source>
</reference>
<dbReference type="Pfam" id="PF18989">
    <property type="entry name" value="DUF5722"/>
    <property type="match status" value="1"/>
</dbReference>
<keyword evidence="3" id="KW-1185">Reference proteome</keyword>
<organism evidence="2 3">
    <name type="scientific">Thalassobacterium sedimentorum</name>
    <dbReference type="NCBI Taxonomy" id="3041258"/>
    <lineage>
        <taxon>Bacteria</taxon>
        <taxon>Pseudomonadati</taxon>
        <taxon>Verrucomicrobiota</taxon>
        <taxon>Opitutia</taxon>
        <taxon>Puniceicoccales</taxon>
        <taxon>Coraliomargaritaceae</taxon>
        <taxon>Thalassobacterium</taxon>
    </lineage>
</organism>
<proteinExistence type="predicted"/>
<dbReference type="RefSeq" id="WP_308986555.1">
    <property type="nucleotide sequence ID" value="NZ_JARXIC010000046.1"/>
</dbReference>
<dbReference type="Gene3D" id="3.20.20.80">
    <property type="entry name" value="Glycosidases"/>
    <property type="match status" value="1"/>
</dbReference>
<sequence length="689" mass="78251">MQSHLYYLVFFFLTLSALGQSLELIPNRSNHLEIIAKNSDELTLTTTGVDPNATFGIVDTSSANKESYVLSFEYFCPEGIPFTEVFYGQGNSFSWSEDRKIIGSKLPVAQAWQPYAVDLKNGSKNAWNGDNRYFRIDFGRRAGVTLQIRNLQLRTPTQEELASSEEAAAKLAAKLNRAKKLDTYLMTTSTHAVVDKVVIDANSVHVIGKKDPSMKLPVYLVEFEPHEDPWLFEGGTVLEKIGPLANEFSVSIPRFNNDRDRLANRYAVAKIVDGKPHIICHAVWASDVSGVAERSMPRLYPKNKKGLGGISFKDGIFEEDLSELGITSSTINISLGPIMNAGRNPIEFIHQGKTHFFNPNALDKLDKKIRWMTDQNIVVSAILLVAPNADQLIHPEYNSAGIYSMANMSEQDASDAFRAVVAFLAERYSRPDRKYGWISHWIVFNEVDYGWIWTNMGEQPMPLYMNAYEKAMRLVWLETRRYNPTAEVFISLTNHWTFSPADELRAYPARDLLDRLALYSQRTGDYFWSVAYHPYPQSLRQPRTWEDNDATASFDTLYVTPKNIEVLDAYLRQPQFLYEDKTRTVLLSEQGYHTPDYSQKSMKDKAAAIAYTWAKIMPLDSIESFHYHRWVDHPMEGGLKVGLRTLPSKEHPFGIRKEPAFSVYSALETPAEASTTAPFKSVIGIDDWT</sequence>
<gene>
    <name evidence="2" type="ORF">QEH59_16895</name>
</gene>